<feature type="compositionally biased region" description="Basic and acidic residues" evidence="1">
    <location>
        <begin position="100"/>
        <end position="116"/>
    </location>
</feature>
<comment type="caution">
    <text evidence="2">The sequence shown here is derived from an EMBL/GenBank/DDBJ whole genome shotgun (WGS) entry which is preliminary data.</text>
</comment>
<dbReference type="RefSeq" id="WP_265617253.1">
    <property type="nucleotide sequence ID" value="NZ_JAPFRD010000010.1"/>
</dbReference>
<organism evidence="2 3">
    <name type="scientific">Alteromonas aquimaris</name>
    <dbReference type="NCBI Taxonomy" id="2998417"/>
    <lineage>
        <taxon>Bacteria</taxon>
        <taxon>Pseudomonadati</taxon>
        <taxon>Pseudomonadota</taxon>
        <taxon>Gammaproteobacteria</taxon>
        <taxon>Alteromonadales</taxon>
        <taxon>Alteromonadaceae</taxon>
        <taxon>Alteromonas/Salinimonas group</taxon>
        <taxon>Alteromonas</taxon>
    </lineage>
</organism>
<keyword evidence="3" id="KW-1185">Reference proteome</keyword>
<feature type="compositionally biased region" description="Low complexity" evidence="1">
    <location>
        <begin position="64"/>
        <end position="75"/>
    </location>
</feature>
<gene>
    <name evidence="2" type="ORF">OPS25_08465</name>
</gene>
<dbReference type="EMBL" id="JAPFRD010000010">
    <property type="protein sequence ID" value="MCW8108527.1"/>
    <property type="molecule type" value="Genomic_DNA"/>
</dbReference>
<protein>
    <submittedName>
        <fullName evidence="2">Uncharacterized protein</fullName>
    </submittedName>
</protein>
<evidence type="ECO:0000313" key="2">
    <source>
        <dbReference type="EMBL" id="MCW8108527.1"/>
    </source>
</evidence>
<evidence type="ECO:0000313" key="3">
    <source>
        <dbReference type="Proteomes" id="UP001142810"/>
    </source>
</evidence>
<reference evidence="2" key="1">
    <citation type="submission" date="2022-11" db="EMBL/GenBank/DDBJ databases">
        <title>Alteromonas sp. nov., isolated from sea water of the Qingdao.</title>
        <authorList>
            <person name="Wang Q."/>
        </authorList>
    </citation>
    <scope>NUCLEOTIDE SEQUENCE</scope>
    <source>
        <strain evidence="2">ASW11-7</strain>
    </source>
</reference>
<dbReference type="Proteomes" id="UP001142810">
    <property type="component" value="Unassembled WGS sequence"/>
</dbReference>
<sequence>MSDLDKDKVIADFTKNFKKAEGKEPEIEAKGGWYSVNGGKNMRLAQLQEWSDELAGGKKAETDSSPAKTKTSTPKSESKKSKTKQKTTKKSSSKKKSAAKKGDFSVKAFWAEKTEQENPGSRPPR</sequence>
<feature type="compositionally biased region" description="Basic residues" evidence="1">
    <location>
        <begin position="81"/>
        <end position="99"/>
    </location>
</feature>
<feature type="region of interest" description="Disordered" evidence="1">
    <location>
        <begin position="49"/>
        <end position="125"/>
    </location>
</feature>
<accession>A0ABT3P6Y3</accession>
<proteinExistence type="predicted"/>
<evidence type="ECO:0000256" key="1">
    <source>
        <dbReference type="SAM" id="MobiDB-lite"/>
    </source>
</evidence>
<name>A0ABT3P6Y3_9ALTE</name>